<dbReference type="SUPFAM" id="SSF52980">
    <property type="entry name" value="Restriction endonuclease-like"/>
    <property type="match status" value="1"/>
</dbReference>
<dbReference type="InterPro" id="IPR008538">
    <property type="entry name" value="Uma2"/>
</dbReference>
<keyword evidence="3" id="KW-1185">Reference proteome</keyword>
<dbReference type="Gene3D" id="3.90.1570.10">
    <property type="entry name" value="tt1808, chain A"/>
    <property type="match status" value="1"/>
</dbReference>
<dbReference type="Proteomes" id="UP000598271">
    <property type="component" value="Unassembled WGS sequence"/>
</dbReference>
<accession>A0A8J3D676</accession>
<sequence length="217" mass="25042">MSVDLSGLPQEIAIFEKKEAMTMTAQPKQKYSPEEYLQLERAAEYKSEYYRGEIFAMAGASRNHNRIVGNLNGLFYNFLLAKPCNFYPSDMRVHVPANGLYTYPDLLVACGQEEYLDDETDTLLNPKIIIEVLSKSTGSYDRGDKFEMYRSIPTLMEYVLVDSRRVKAEVWRKEEGTWLLAIETNDLESNLELKSIDFTLSLHDVYNNTEGIRFGWD</sequence>
<dbReference type="Pfam" id="PF05685">
    <property type="entry name" value="Uma2"/>
    <property type="match status" value="1"/>
</dbReference>
<comment type="caution">
    <text evidence="2">The sequence shown here is derived from an EMBL/GenBank/DDBJ whole genome shotgun (WGS) entry which is preliminary data.</text>
</comment>
<name>A0A8J3D676_9BACT</name>
<dbReference type="PANTHER" id="PTHR36558:SF1">
    <property type="entry name" value="RESTRICTION ENDONUCLEASE DOMAIN-CONTAINING PROTEIN-RELATED"/>
    <property type="match status" value="1"/>
</dbReference>
<evidence type="ECO:0000313" key="3">
    <source>
        <dbReference type="Proteomes" id="UP000598271"/>
    </source>
</evidence>
<dbReference type="AlphaFoldDB" id="A0A8J3D676"/>
<feature type="domain" description="Putative restriction endonuclease" evidence="1">
    <location>
        <begin position="33"/>
        <end position="192"/>
    </location>
</feature>
<gene>
    <name evidence="2" type="ORF">GCM10007390_10800</name>
</gene>
<reference evidence="2 3" key="1">
    <citation type="journal article" date="2014" name="Int. J. Syst. Evol. Microbiol.">
        <title>Complete genome sequence of Corynebacterium casei LMG S-19264T (=DSM 44701T), isolated from a smear-ripened cheese.</title>
        <authorList>
            <consortium name="US DOE Joint Genome Institute (JGI-PGF)"/>
            <person name="Walter F."/>
            <person name="Albersmeier A."/>
            <person name="Kalinowski J."/>
            <person name="Ruckert C."/>
        </authorList>
    </citation>
    <scope>NUCLEOTIDE SEQUENCE [LARGE SCALE GENOMIC DNA]</scope>
    <source>
        <strain evidence="2 3">KCTC 12866</strain>
    </source>
</reference>
<organism evidence="2 3">
    <name type="scientific">Persicitalea jodogahamensis</name>
    <dbReference type="NCBI Taxonomy" id="402147"/>
    <lineage>
        <taxon>Bacteria</taxon>
        <taxon>Pseudomonadati</taxon>
        <taxon>Bacteroidota</taxon>
        <taxon>Cytophagia</taxon>
        <taxon>Cytophagales</taxon>
        <taxon>Spirosomataceae</taxon>
        <taxon>Persicitalea</taxon>
    </lineage>
</organism>
<protein>
    <recommendedName>
        <fullName evidence="1">Putative restriction endonuclease domain-containing protein</fullName>
    </recommendedName>
</protein>
<dbReference type="InterPro" id="IPR012296">
    <property type="entry name" value="Nuclease_put_TT1808"/>
</dbReference>
<dbReference type="CDD" id="cd06260">
    <property type="entry name" value="DUF820-like"/>
    <property type="match status" value="1"/>
</dbReference>
<dbReference type="InterPro" id="IPR011335">
    <property type="entry name" value="Restrct_endonuc-II-like"/>
</dbReference>
<evidence type="ECO:0000259" key="1">
    <source>
        <dbReference type="Pfam" id="PF05685"/>
    </source>
</evidence>
<dbReference type="PANTHER" id="PTHR36558">
    <property type="entry name" value="GLR1098 PROTEIN"/>
    <property type="match status" value="1"/>
</dbReference>
<evidence type="ECO:0000313" key="2">
    <source>
        <dbReference type="EMBL" id="GHB59000.1"/>
    </source>
</evidence>
<proteinExistence type="predicted"/>
<dbReference type="EMBL" id="BMXF01000001">
    <property type="protein sequence ID" value="GHB59000.1"/>
    <property type="molecule type" value="Genomic_DNA"/>
</dbReference>